<dbReference type="EMBL" id="ASHM01069074">
    <property type="protein sequence ID" value="PNX54753.1"/>
    <property type="molecule type" value="Genomic_DNA"/>
</dbReference>
<dbReference type="AlphaFoldDB" id="A0A2K3JL48"/>
<organism evidence="2 3">
    <name type="scientific">Trifolium pratense</name>
    <name type="common">Red clover</name>
    <dbReference type="NCBI Taxonomy" id="57577"/>
    <lineage>
        <taxon>Eukaryota</taxon>
        <taxon>Viridiplantae</taxon>
        <taxon>Streptophyta</taxon>
        <taxon>Embryophyta</taxon>
        <taxon>Tracheophyta</taxon>
        <taxon>Spermatophyta</taxon>
        <taxon>Magnoliopsida</taxon>
        <taxon>eudicotyledons</taxon>
        <taxon>Gunneridae</taxon>
        <taxon>Pentapetalae</taxon>
        <taxon>rosids</taxon>
        <taxon>fabids</taxon>
        <taxon>Fabales</taxon>
        <taxon>Fabaceae</taxon>
        <taxon>Papilionoideae</taxon>
        <taxon>50 kb inversion clade</taxon>
        <taxon>NPAAA clade</taxon>
        <taxon>Hologalegina</taxon>
        <taxon>IRL clade</taxon>
        <taxon>Trifolieae</taxon>
        <taxon>Trifolium</taxon>
    </lineage>
</organism>
<accession>A0A2K3JL48</accession>
<dbReference type="InterPro" id="IPR056063">
    <property type="entry name" value="DUF7646"/>
</dbReference>
<gene>
    <name evidence="2" type="ORF">L195_g048374</name>
</gene>
<reference evidence="2 3" key="1">
    <citation type="journal article" date="2014" name="Am. J. Bot.">
        <title>Genome assembly and annotation for red clover (Trifolium pratense; Fabaceae).</title>
        <authorList>
            <person name="Istvanek J."/>
            <person name="Jaros M."/>
            <person name="Krenek A."/>
            <person name="Repkova J."/>
        </authorList>
    </citation>
    <scope>NUCLEOTIDE SEQUENCE [LARGE SCALE GENOMIC DNA]</scope>
    <source>
        <strain evidence="3">cv. Tatra</strain>
        <tissue evidence="2">Young leaves</tissue>
    </source>
</reference>
<evidence type="ECO:0000259" key="1">
    <source>
        <dbReference type="Pfam" id="PF24657"/>
    </source>
</evidence>
<proteinExistence type="predicted"/>
<dbReference type="ExpressionAtlas" id="A0A2K3JL48">
    <property type="expression patterns" value="baseline"/>
</dbReference>
<protein>
    <recommendedName>
        <fullName evidence="1">DUF7646 domain-containing protein</fullName>
    </recommendedName>
</protein>
<evidence type="ECO:0000313" key="3">
    <source>
        <dbReference type="Proteomes" id="UP000236291"/>
    </source>
</evidence>
<feature type="non-terminal residue" evidence="2">
    <location>
        <position position="1"/>
    </location>
</feature>
<sequence length="62" mass="6852">CLQIELLDRIATTRSGNEDKTSDSGNICQANDQFVELPIEHQVFDIIEAAGSESITTKEVRT</sequence>
<evidence type="ECO:0000313" key="2">
    <source>
        <dbReference type="EMBL" id="PNX54753.1"/>
    </source>
</evidence>
<feature type="domain" description="DUF7646" evidence="1">
    <location>
        <begin position="26"/>
        <end position="60"/>
    </location>
</feature>
<dbReference type="Proteomes" id="UP000236291">
    <property type="component" value="Unassembled WGS sequence"/>
</dbReference>
<dbReference type="Pfam" id="PF24657">
    <property type="entry name" value="DUF7646"/>
    <property type="match status" value="1"/>
</dbReference>
<reference evidence="2 3" key="2">
    <citation type="journal article" date="2017" name="Front. Plant Sci.">
        <title>Gene Classification and Mining of Molecular Markers Useful in Red Clover (Trifolium pratense) Breeding.</title>
        <authorList>
            <person name="Istvanek J."/>
            <person name="Dluhosova J."/>
            <person name="Dluhos P."/>
            <person name="Patkova L."/>
            <person name="Nedelnik J."/>
            <person name="Repkova J."/>
        </authorList>
    </citation>
    <scope>NUCLEOTIDE SEQUENCE [LARGE SCALE GENOMIC DNA]</scope>
    <source>
        <strain evidence="3">cv. Tatra</strain>
        <tissue evidence="2">Young leaves</tissue>
    </source>
</reference>
<name>A0A2K3JL48_TRIPR</name>
<comment type="caution">
    <text evidence="2">The sequence shown here is derived from an EMBL/GenBank/DDBJ whole genome shotgun (WGS) entry which is preliminary data.</text>
</comment>